<gene>
    <name evidence="2" type="ORF">LEN_2439</name>
</gene>
<dbReference type="Proteomes" id="UP000218824">
    <property type="component" value="Chromosome"/>
</dbReference>
<dbReference type="GeneID" id="83064296"/>
<sequence>MGMHAYETDRQTALVVDAEAEIAHWRARYRDLPHCRYMRWDDVKPALQLGIDACLKANGRDVVEMLEELETRYRRTGKDSRLDWRYAREVVAAVWVRIWDQNKSRGERAASFAAASSKPYGSLTR</sequence>
<evidence type="ECO:0000313" key="3">
    <source>
        <dbReference type="Proteomes" id="UP000218824"/>
    </source>
</evidence>
<name>A0AAU9AGS2_LYSEN</name>
<dbReference type="RefSeq" id="WP_145960059.1">
    <property type="nucleotide sequence ID" value="NZ_AP014940.1"/>
</dbReference>
<feature type="region of interest" description="Disordered" evidence="1">
    <location>
        <begin position="104"/>
        <end position="125"/>
    </location>
</feature>
<reference evidence="2 3" key="1">
    <citation type="journal article" date="2017" name="DNA Res.">
        <title>Complete genome sequence and expression profile of the commercial lytic enzyme producer Lysobacter enzymogenes M497-1.</title>
        <authorList>
            <person name="Takami H."/>
            <person name="Toyoda A."/>
            <person name="Uchiyama I."/>
            <person name="Itoh T."/>
            <person name="Takaki Y."/>
            <person name="Arai W."/>
            <person name="Nishi S."/>
            <person name="Kawai M."/>
            <person name="Shinya K."/>
            <person name="Ikeda H."/>
        </authorList>
    </citation>
    <scope>NUCLEOTIDE SEQUENCE [LARGE SCALE GENOMIC DNA]</scope>
    <source>
        <strain evidence="2 3">M497-1</strain>
    </source>
</reference>
<organism evidence="2 3">
    <name type="scientific">Lysobacter enzymogenes</name>
    <dbReference type="NCBI Taxonomy" id="69"/>
    <lineage>
        <taxon>Bacteria</taxon>
        <taxon>Pseudomonadati</taxon>
        <taxon>Pseudomonadota</taxon>
        <taxon>Gammaproteobacteria</taxon>
        <taxon>Lysobacterales</taxon>
        <taxon>Lysobacteraceae</taxon>
        <taxon>Lysobacter</taxon>
    </lineage>
</organism>
<dbReference type="KEGG" id="lem:LEN_2439"/>
<evidence type="ECO:0000313" key="2">
    <source>
        <dbReference type="EMBL" id="BAV97926.1"/>
    </source>
</evidence>
<protein>
    <submittedName>
        <fullName evidence="2">Uncharacterized protein</fullName>
    </submittedName>
</protein>
<proteinExistence type="predicted"/>
<dbReference type="AlphaFoldDB" id="A0AAU9AGS2"/>
<dbReference type="EMBL" id="AP014940">
    <property type="protein sequence ID" value="BAV97926.1"/>
    <property type="molecule type" value="Genomic_DNA"/>
</dbReference>
<accession>A0AAU9AGS2</accession>
<evidence type="ECO:0000256" key="1">
    <source>
        <dbReference type="SAM" id="MobiDB-lite"/>
    </source>
</evidence>